<proteinExistence type="predicted"/>
<gene>
    <name evidence="2" type="ORF">EDB92DRAFT_1858583</name>
</gene>
<evidence type="ECO:0000313" key="2">
    <source>
        <dbReference type="EMBL" id="KAH8992199.1"/>
    </source>
</evidence>
<keyword evidence="3" id="KW-1185">Reference proteome</keyword>
<organism evidence="2 3">
    <name type="scientific">Lactarius akahatsu</name>
    <dbReference type="NCBI Taxonomy" id="416441"/>
    <lineage>
        <taxon>Eukaryota</taxon>
        <taxon>Fungi</taxon>
        <taxon>Dikarya</taxon>
        <taxon>Basidiomycota</taxon>
        <taxon>Agaricomycotina</taxon>
        <taxon>Agaricomycetes</taxon>
        <taxon>Russulales</taxon>
        <taxon>Russulaceae</taxon>
        <taxon>Lactarius</taxon>
    </lineage>
</organism>
<feature type="compositionally biased region" description="Polar residues" evidence="1">
    <location>
        <begin position="123"/>
        <end position="141"/>
    </location>
</feature>
<name>A0AAD4LH83_9AGAM</name>
<sequence>MCSIGEPVIKCRYKFKRPFQVLGCVTFQIHTIPLPAELTRLRVQRSAMGIQCPPFGTPCQYRLNPKHSAKIFKATNPTHAPVCSQKNKQSGRTPAGTADMPLVPRASWPPGIPNPSRRKGKSVSPSTSEGAVSTSPTTTVEVQARPPRSRTLKRSSSCGSLLHAQPGRPHKETWEARTIYSILYHAMEAPGSYKGPDNDDLRLCRAQSNSVSCTHENRAGKTTQKCTREKTHFEFMCSLSLCLCPRTVSDESQPHAKVGFSIILDVLGSMLTLTL</sequence>
<evidence type="ECO:0000313" key="3">
    <source>
        <dbReference type="Proteomes" id="UP001201163"/>
    </source>
</evidence>
<accession>A0AAD4LH83</accession>
<reference evidence="2" key="1">
    <citation type="submission" date="2022-01" db="EMBL/GenBank/DDBJ databases">
        <title>Comparative genomics reveals a dynamic genome evolution in the ectomycorrhizal milk-cap (Lactarius) mushrooms.</title>
        <authorList>
            <consortium name="DOE Joint Genome Institute"/>
            <person name="Lebreton A."/>
            <person name="Tang N."/>
            <person name="Kuo A."/>
            <person name="LaButti K."/>
            <person name="Drula E."/>
            <person name="Barry K."/>
            <person name="Clum A."/>
            <person name="Lipzen A."/>
            <person name="Mousain D."/>
            <person name="Ng V."/>
            <person name="Wang R."/>
            <person name="Wang X."/>
            <person name="Dai Y."/>
            <person name="Henrissat B."/>
            <person name="Grigoriev I.V."/>
            <person name="Guerin-Laguette A."/>
            <person name="Yu F."/>
            <person name="Martin F.M."/>
        </authorList>
    </citation>
    <scope>NUCLEOTIDE SEQUENCE</scope>
    <source>
        <strain evidence="2">QP</strain>
    </source>
</reference>
<dbReference type="AlphaFoldDB" id="A0AAD4LH83"/>
<comment type="caution">
    <text evidence="2">The sequence shown here is derived from an EMBL/GenBank/DDBJ whole genome shotgun (WGS) entry which is preliminary data.</text>
</comment>
<feature type="region of interest" description="Disordered" evidence="1">
    <location>
        <begin position="79"/>
        <end position="171"/>
    </location>
</feature>
<dbReference type="EMBL" id="JAKELL010000023">
    <property type="protein sequence ID" value="KAH8992199.1"/>
    <property type="molecule type" value="Genomic_DNA"/>
</dbReference>
<protein>
    <submittedName>
        <fullName evidence="2">Uncharacterized protein</fullName>
    </submittedName>
</protein>
<evidence type="ECO:0000256" key="1">
    <source>
        <dbReference type="SAM" id="MobiDB-lite"/>
    </source>
</evidence>
<dbReference type="Proteomes" id="UP001201163">
    <property type="component" value="Unassembled WGS sequence"/>
</dbReference>
<feature type="non-terminal residue" evidence="2">
    <location>
        <position position="1"/>
    </location>
</feature>